<name>A0ABR2MJ86_9ASPA</name>
<dbReference type="Pfam" id="PF00477">
    <property type="entry name" value="LEA_5"/>
    <property type="match status" value="1"/>
</dbReference>
<evidence type="ECO:0000313" key="3">
    <source>
        <dbReference type="Proteomes" id="UP001412067"/>
    </source>
</evidence>
<gene>
    <name evidence="2" type="primary">EMH5</name>
    <name evidence="2" type="ORF">KSP40_PGU007378</name>
</gene>
<reference evidence="2 3" key="1">
    <citation type="journal article" date="2022" name="Nat. Plants">
        <title>Genomes of leafy and leafless Platanthera orchids illuminate the evolution of mycoheterotrophy.</title>
        <authorList>
            <person name="Li M.H."/>
            <person name="Liu K.W."/>
            <person name="Li Z."/>
            <person name="Lu H.C."/>
            <person name="Ye Q.L."/>
            <person name="Zhang D."/>
            <person name="Wang J.Y."/>
            <person name="Li Y.F."/>
            <person name="Zhong Z.M."/>
            <person name="Liu X."/>
            <person name="Yu X."/>
            <person name="Liu D.K."/>
            <person name="Tu X.D."/>
            <person name="Liu B."/>
            <person name="Hao Y."/>
            <person name="Liao X.Y."/>
            <person name="Jiang Y.T."/>
            <person name="Sun W.H."/>
            <person name="Chen J."/>
            <person name="Chen Y.Q."/>
            <person name="Ai Y."/>
            <person name="Zhai J.W."/>
            <person name="Wu S.S."/>
            <person name="Zhou Z."/>
            <person name="Hsiao Y.Y."/>
            <person name="Wu W.L."/>
            <person name="Chen Y.Y."/>
            <person name="Lin Y.F."/>
            <person name="Hsu J.L."/>
            <person name="Li C.Y."/>
            <person name="Wang Z.W."/>
            <person name="Zhao X."/>
            <person name="Zhong W.Y."/>
            <person name="Ma X.K."/>
            <person name="Ma L."/>
            <person name="Huang J."/>
            <person name="Chen G.Z."/>
            <person name="Huang M.Z."/>
            <person name="Huang L."/>
            <person name="Peng D.H."/>
            <person name="Luo Y.B."/>
            <person name="Zou S.Q."/>
            <person name="Chen S.P."/>
            <person name="Lan S."/>
            <person name="Tsai W.C."/>
            <person name="Van de Peer Y."/>
            <person name="Liu Z.J."/>
        </authorList>
    </citation>
    <scope>NUCLEOTIDE SEQUENCE [LARGE SCALE GENOMIC DNA]</scope>
    <source>
        <strain evidence="2">Lor288</strain>
    </source>
</reference>
<feature type="compositionally biased region" description="Basic and acidic residues" evidence="1">
    <location>
        <begin position="12"/>
        <end position="31"/>
    </location>
</feature>
<proteinExistence type="predicted"/>
<comment type="caution">
    <text evidence="2">The sequence shown here is derived from an EMBL/GenBank/DDBJ whole genome shotgun (WGS) entry which is preliminary data.</text>
</comment>
<sequence>MSGMMPYRKGTRRWEAEADRPGQSRKEQIGTEGYKEIGWMGVLTATEVFGGEQAVGEGVYINDSKFKKSSDEGS</sequence>
<dbReference type="EMBL" id="JBBWWR010000007">
    <property type="protein sequence ID" value="KAK8964053.1"/>
    <property type="molecule type" value="Genomic_DNA"/>
</dbReference>
<evidence type="ECO:0000313" key="2">
    <source>
        <dbReference type="EMBL" id="KAK8964053.1"/>
    </source>
</evidence>
<dbReference type="InterPro" id="IPR038956">
    <property type="entry name" value="LEA_5"/>
</dbReference>
<protein>
    <submittedName>
        <fullName evidence="2">Em protein H5</fullName>
    </submittedName>
</protein>
<accession>A0ABR2MJ86</accession>
<keyword evidence="3" id="KW-1185">Reference proteome</keyword>
<feature type="region of interest" description="Disordered" evidence="1">
    <location>
        <begin position="1"/>
        <end position="31"/>
    </location>
</feature>
<dbReference type="Proteomes" id="UP001412067">
    <property type="component" value="Unassembled WGS sequence"/>
</dbReference>
<evidence type="ECO:0000256" key="1">
    <source>
        <dbReference type="SAM" id="MobiDB-lite"/>
    </source>
</evidence>
<organism evidence="2 3">
    <name type="scientific">Platanthera guangdongensis</name>
    <dbReference type="NCBI Taxonomy" id="2320717"/>
    <lineage>
        <taxon>Eukaryota</taxon>
        <taxon>Viridiplantae</taxon>
        <taxon>Streptophyta</taxon>
        <taxon>Embryophyta</taxon>
        <taxon>Tracheophyta</taxon>
        <taxon>Spermatophyta</taxon>
        <taxon>Magnoliopsida</taxon>
        <taxon>Liliopsida</taxon>
        <taxon>Asparagales</taxon>
        <taxon>Orchidaceae</taxon>
        <taxon>Orchidoideae</taxon>
        <taxon>Orchideae</taxon>
        <taxon>Orchidinae</taxon>
        <taxon>Platanthera</taxon>
    </lineage>
</organism>